<comment type="subcellular location">
    <subcellularLocation>
        <location evidence="1">Cell membrane</location>
        <topology evidence="1">Multi-pass membrane protein</topology>
    </subcellularLocation>
</comment>
<protein>
    <recommendedName>
        <fullName evidence="8">Flippase-like domain-containing protein</fullName>
    </recommendedName>
</protein>
<feature type="transmembrane region" description="Helical" evidence="6">
    <location>
        <begin position="115"/>
        <end position="138"/>
    </location>
</feature>
<feature type="transmembrane region" description="Helical" evidence="6">
    <location>
        <begin position="7"/>
        <end position="28"/>
    </location>
</feature>
<feature type="non-terminal residue" evidence="7">
    <location>
        <position position="1"/>
    </location>
</feature>
<proteinExistence type="predicted"/>
<keyword evidence="3 6" id="KW-0812">Transmembrane</keyword>
<evidence type="ECO:0000256" key="5">
    <source>
        <dbReference type="ARBA" id="ARBA00023136"/>
    </source>
</evidence>
<reference evidence="7" key="1">
    <citation type="submission" date="2018-05" db="EMBL/GenBank/DDBJ databases">
        <authorList>
            <person name="Lanie J.A."/>
            <person name="Ng W.-L."/>
            <person name="Kazmierczak K.M."/>
            <person name="Andrzejewski T.M."/>
            <person name="Davidsen T.M."/>
            <person name="Wayne K.J."/>
            <person name="Tettelin H."/>
            <person name="Glass J.I."/>
            <person name="Rusch D."/>
            <person name="Podicherti R."/>
            <person name="Tsui H.-C.T."/>
            <person name="Winkler M.E."/>
        </authorList>
    </citation>
    <scope>NUCLEOTIDE SEQUENCE</scope>
</reference>
<feature type="transmembrane region" description="Helical" evidence="6">
    <location>
        <begin position="150"/>
        <end position="176"/>
    </location>
</feature>
<keyword evidence="5 6" id="KW-0472">Membrane</keyword>
<dbReference type="Pfam" id="PF03706">
    <property type="entry name" value="LPG_synthase_TM"/>
    <property type="match status" value="1"/>
</dbReference>
<dbReference type="InterPro" id="IPR022791">
    <property type="entry name" value="L-PG_synthase/AglD"/>
</dbReference>
<organism evidence="7">
    <name type="scientific">marine metagenome</name>
    <dbReference type="NCBI Taxonomy" id="408172"/>
    <lineage>
        <taxon>unclassified sequences</taxon>
        <taxon>metagenomes</taxon>
        <taxon>ecological metagenomes</taxon>
    </lineage>
</organism>
<evidence type="ECO:0000256" key="6">
    <source>
        <dbReference type="SAM" id="Phobius"/>
    </source>
</evidence>
<evidence type="ECO:0000256" key="1">
    <source>
        <dbReference type="ARBA" id="ARBA00004651"/>
    </source>
</evidence>
<dbReference type="GO" id="GO:0005886">
    <property type="term" value="C:plasma membrane"/>
    <property type="evidence" value="ECO:0007669"/>
    <property type="project" value="UniProtKB-SubCell"/>
</dbReference>
<feature type="transmembrane region" description="Helical" evidence="6">
    <location>
        <begin position="223"/>
        <end position="241"/>
    </location>
</feature>
<name>A0A381QWL8_9ZZZZ</name>
<feature type="transmembrane region" description="Helical" evidence="6">
    <location>
        <begin position="196"/>
        <end position="217"/>
    </location>
</feature>
<evidence type="ECO:0000256" key="2">
    <source>
        <dbReference type="ARBA" id="ARBA00022475"/>
    </source>
</evidence>
<evidence type="ECO:0000256" key="4">
    <source>
        <dbReference type="ARBA" id="ARBA00022989"/>
    </source>
</evidence>
<feature type="transmembrane region" description="Helical" evidence="6">
    <location>
        <begin position="40"/>
        <end position="65"/>
    </location>
</feature>
<evidence type="ECO:0000256" key="3">
    <source>
        <dbReference type="ARBA" id="ARBA00022692"/>
    </source>
</evidence>
<keyword evidence="2" id="KW-1003">Cell membrane</keyword>
<dbReference type="AlphaFoldDB" id="A0A381QWL8"/>
<evidence type="ECO:0008006" key="8">
    <source>
        <dbReference type="Google" id="ProtNLM"/>
    </source>
</evidence>
<gene>
    <name evidence="7" type="ORF">METZ01_LOCUS36404</name>
</gene>
<accession>A0A381QWL8</accession>
<keyword evidence="4 6" id="KW-1133">Transmembrane helix</keyword>
<sequence length="305" mass="32247">VKHCSQAVITVLVTWFIINRVGLDMAALRGLNTDLLIPNFPLLGASSLLLMIGYAISAANWAYIVNDLGGPQIPKTDAIRLFMMANLGRYIPGKIWQITGLAALAKDRGVAPGTAVGAAVLGQGIALVVAAGLGIGVYDTLLPSGYSGLVAAVLIGSVIFLAAIPISFKAGAKLWLRFRGSQPIGTPNPTSGLRWLLLYLVNWIVYSLAFWMMVASFSSDVSLIPVAAAFPAAYVLGYLMIFAPAGLGVREGFLIAFLSPHLGVGPSGVIAVVARLWTTLTEVVPASVFWFQHITSKRAGEELVQ</sequence>
<dbReference type="EMBL" id="UINC01001556">
    <property type="protein sequence ID" value="SUZ83550.1"/>
    <property type="molecule type" value="Genomic_DNA"/>
</dbReference>
<evidence type="ECO:0000313" key="7">
    <source>
        <dbReference type="EMBL" id="SUZ83550.1"/>
    </source>
</evidence>
<feature type="transmembrane region" description="Helical" evidence="6">
    <location>
        <begin position="253"/>
        <end position="277"/>
    </location>
</feature>